<gene>
    <name evidence="1" type="ORF">EDD62_1102</name>
</gene>
<proteinExistence type="predicted"/>
<dbReference type="InterPro" id="IPR003718">
    <property type="entry name" value="OsmC/Ohr_fam"/>
</dbReference>
<sequence>MSIKVNGEWQGNMSYKTVALRSGHEITMDASVEAGGDNAGPSPMEVMLSSLIGCMGIDMSLILKPHRDKISKMDINAEGFRVEEKPQRYDKIELIVDVEGDVLAKHVFRAIDLSMDKYCSARASMNVEVEAKLILNGETVER</sequence>
<dbReference type="SUPFAM" id="SSF82784">
    <property type="entry name" value="OsmC-like"/>
    <property type="match status" value="1"/>
</dbReference>
<comment type="caution">
    <text evidence="1">The sequence shown here is derived from an EMBL/GenBank/DDBJ whole genome shotgun (WGS) entry which is preliminary data.</text>
</comment>
<dbReference type="EMBL" id="RKRK01000003">
    <property type="protein sequence ID" value="RPF56466.1"/>
    <property type="molecule type" value="Genomic_DNA"/>
</dbReference>
<evidence type="ECO:0000313" key="1">
    <source>
        <dbReference type="EMBL" id="RPF56466.1"/>
    </source>
</evidence>
<dbReference type="PANTHER" id="PTHR34352">
    <property type="entry name" value="PROTEIN YHFA"/>
    <property type="match status" value="1"/>
</dbReference>
<reference evidence="1 2" key="1">
    <citation type="submission" date="2018-11" db="EMBL/GenBank/DDBJ databases">
        <title>Genomic Encyclopedia of Type Strains, Phase IV (KMG-IV): sequencing the most valuable type-strain genomes for metagenomic binning, comparative biology and taxonomic classification.</title>
        <authorList>
            <person name="Goeker M."/>
        </authorList>
    </citation>
    <scope>NUCLEOTIDE SEQUENCE [LARGE SCALE GENOMIC DNA]</scope>
    <source>
        <strain evidence="1 2">DSM 29158</strain>
    </source>
</reference>
<name>A0A3N5BFK4_9BACL</name>
<dbReference type="Proteomes" id="UP000277108">
    <property type="component" value="Unassembled WGS sequence"/>
</dbReference>
<evidence type="ECO:0000313" key="2">
    <source>
        <dbReference type="Proteomes" id="UP000277108"/>
    </source>
</evidence>
<protein>
    <submittedName>
        <fullName evidence="1">Putative redox protein</fullName>
    </submittedName>
</protein>
<dbReference type="PANTHER" id="PTHR34352:SF1">
    <property type="entry name" value="PROTEIN YHFA"/>
    <property type="match status" value="1"/>
</dbReference>
<dbReference type="AlphaFoldDB" id="A0A3N5BFK4"/>
<dbReference type="InterPro" id="IPR015946">
    <property type="entry name" value="KH_dom-like_a/b"/>
</dbReference>
<keyword evidence="2" id="KW-1185">Reference proteome</keyword>
<dbReference type="Gene3D" id="3.30.300.20">
    <property type="match status" value="1"/>
</dbReference>
<dbReference type="Pfam" id="PF02566">
    <property type="entry name" value="OsmC"/>
    <property type="match status" value="1"/>
</dbReference>
<dbReference type="RefSeq" id="WP_123807847.1">
    <property type="nucleotide sequence ID" value="NZ_RKRK01000003.1"/>
</dbReference>
<dbReference type="OrthoDB" id="9804010at2"/>
<dbReference type="InterPro" id="IPR036102">
    <property type="entry name" value="OsmC/Ohrsf"/>
</dbReference>
<accession>A0A3N5BFK4</accession>
<organism evidence="1 2">
    <name type="scientific">Abyssicoccus albus</name>
    <dbReference type="NCBI Taxonomy" id="1817405"/>
    <lineage>
        <taxon>Bacteria</taxon>
        <taxon>Bacillati</taxon>
        <taxon>Bacillota</taxon>
        <taxon>Bacilli</taxon>
        <taxon>Bacillales</taxon>
        <taxon>Abyssicoccaceae</taxon>
    </lineage>
</organism>